<reference evidence="3" key="1">
    <citation type="journal article" date="2019" name="Int. J. Syst. Evol. Microbiol.">
        <title>The Global Catalogue of Microorganisms (GCM) 10K type strain sequencing project: providing services to taxonomists for standard genome sequencing and annotation.</title>
        <authorList>
            <consortium name="The Broad Institute Genomics Platform"/>
            <consortium name="The Broad Institute Genome Sequencing Center for Infectious Disease"/>
            <person name="Wu L."/>
            <person name="Ma J."/>
        </authorList>
    </citation>
    <scope>NUCLEOTIDE SEQUENCE [LARGE SCALE GENOMIC DNA]</scope>
    <source>
        <strain evidence="3">KCTC 23314</strain>
    </source>
</reference>
<dbReference type="InterPro" id="IPR007712">
    <property type="entry name" value="RelE/ParE_toxin"/>
</dbReference>
<dbReference type="Proteomes" id="UP000626210">
    <property type="component" value="Unassembled WGS sequence"/>
</dbReference>
<name>A0ABQ3FWK2_9BURK</name>
<dbReference type="EMBL" id="BMYK01000002">
    <property type="protein sequence ID" value="GHC71891.1"/>
    <property type="molecule type" value="Genomic_DNA"/>
</dbReference>
<evidence type="ECO:0000256" key="1">
    <source>
        <dbReference type="ARBA" id="ARBA00022649"/>
    </source>
</evidence>
<evidence type="ECO:0000313" key="2">
    <source>
        <dbReference type="EMBL" id="GHC71891.1"/>
    </source>
</evidence>
<protein>
    <recommendedName>
        <fullName evidence="4">Type II toxin-antitoxin system RelE/ParE family toxin</fullName>
    </recommendedName>
</protein>
<proteinExistence type="predicted"/>
<dbReference type="RefSeq" id="WP_229882678.1">
    <property type="nucleotide sequence ID" value="NZ_BMYK01000002.1"/>
</dbReference>
<gene>
    <name evidence="2" type="ORF">GCM10007320_07360</name>
</gene>
<organism evidence="2 3">
    <name type="scientific">Pseudorhodoferax aquiterrae</name>
    <dbReference type="NCBI Taxonomy" id="747304"/>
    <lineage>
        <taxon>Bacteria</taxon>
        <taxon>Pseudomonadati</taxon>
        <taxon>Pseudomonadota</taxon>
        <taxon>Betaproteobacteria</taxon>
        <taxon>Burkholderiales</taxon>
        <taxon>Comamonadaceae</taxon>
    </lineage>
</organism>
<dbReference type="InterPro" id="IPR035093">
    <property type="entry name" value="RelE/ParE_toxin_dom_sf"/>
</dbReference>
<comment type="caution">
    <text evidence="2">The sequence shown here is derived from an EMBL/GenBank/DDBJ whole genome shotgun (WGS) entry which is preliminary data.</text>
</comment>
<evidence type="ECO:0000313" key="3">
    <source>
        <dbReference type="Proteomes" id="UP000626210"/>
    </source>
</evidence>
<keyword evidence="1" id="KW-1277">Toxin-antitoxin system</keyword>
<sequence length="68" mass="7637">MSFTLHPAAGQDLAEAARFYRREAGRGVALRFLAEFDRVAMLLAREPGLGTPTSEERRWFPSKGFLIP</sequence>
<evidence type="ECO:0008006" key="4">
    <source>
        <dbReference type="Google" id="ProtNLM"/>
    </source>
</evidence>
<dbReference type="Gene3D" id="3.30.2310.20">
    <property type="entry name" value="RelE-like"/>
    <property type="match status" value="1"/>
</dbReference>
<accession>A0ABQ3FWK2</accession>
<dbReference type="Pfam" id="PF05016">
    <property type="entry name" value="ParE_toxin"/>
    <property type="match status" value="1"/>
</dbReference>
<keyword evidence="3" id="KW-1185">Reference proteome</keyword>